<gene>
    <name evidence="1" type="ORF">V5O48_013828</name>
</gene>
<proteinExistence type="predicted"/>
<reference evidence="1 2" key="1">
    <citation type="submission" date="2024-02" db="EMBL/GenBank/DDBJ databases">
        <title>A draft genome for the cacao thread blight pathogen Marasmius crinis-equi.</title>
        <authorList>
            <person name="Cohen S.P."/>
            <person name="Baruah I.K."/>
            <person name="Amoako-Attah I."/>
            <person name="Bukari Y."/>
            <person name="Meinhardt L.W."/>
            <person name="Bailey B.A."/>
        </authorList>
    </citation>
    <scope>NUCLEOTIDE SEQUENCE [LARGE SCALE GENOMIC DNA]</scope>
    <source>
        <strain evidence="1 2">GH-76</strain>
    </source>
</reference>
<name>A0ABR3EYZ8_9AGAR</name>
<evidence type="ECO:0000313" key="1">
    <source>
        <dbReference type="EMBL" id="KAL0568162.1"/>
    </source>
</evidence>
<sequence>MHQYQIARGFDPSTRNFARCVRQNEPVYKPIQHDPDRSEEIDVIEDSFYLRPPSPPPVPYRSLIPNESDVDTDDEYDEYDDIYKHFPDFDGREWREWMAIRDGMIYYGASSPAVDDLCVQFGNLRLGQTLSVPGK</sequence>
<comment type="caution">
    <text evidence="1">The sequence shown here is derived from an EMBL/GenBank/DDBJ whole genome shotgun (WGS) entry which is preliminary data.</text>
</comment>
<dbReference type="Proteomes" id="UP001465976">
    <property type="component" value="Unassembled WGS sequence"/>
</dbReference>
<protein>
    <submittedName>
        <fullName evidence="1">Uncharacterized protein</fullName>
    </submittedName>
</protein>
<keyword evidence="2" id="KW-1185">Reference proteome</keyword>
<organism evidence="1 2">
    <name type="scientific">Marasmius crinis-equi</name>
    <dbReference type="NCBI Taxonomy" id="585013"/>
    <lineage>
        <taxon>Eukaryota</taxon>
        <taxon>Fungi</taxon>
        <taxon>Dikarya</taxon>
        <taxon>Basidiomycota</taxon>
        <taxon>Agaricomycotina</taxon>
        <taxon>Agaricomycetes</taxon>
        <taxon>Agaricomycetidae</taxon>
        <taxon>Agaricales</taxon>
        <taxon>Marasmiineae</taxon>
        <taxon>Marasmiaceae</taxon>
        <taxon>Marasmius</taxon>
    </lineage>
</organism>
<dbReference type="EMBL" id="JBAHYK010001400">
    <property type="protein sequence ID" value="KAL0568162.1"/>
    <property type="molecule type" value="Genomic_DNA"/>
</dbReference>
<accession>A0ABR3EYZ8</accession>
<evidence type="ECO:0000313" key="2">
    <source>
        <dbReference type="Proteomes" id="UP001465976"/>
    </source>
</evidence>